<dbReference type="STRING" id="1237149.C900_02871"/>
<dbReference type="PANTHER" id="PTHR12526">
    <property type="entry name" value="GLYCOSYLTRANSFERASE"/>
    <property type="match status" value="1"/>
</dbReference>
<dbReference type="Pfam" id="PF13692">
    <property type="entry name" value="Glyco_trans_1_4"/>
    <property type="match status" value="1"/>
</dbReference>
<dbReference type="eggNOG" id="COG0438">
    <property type="taxonomic scope" value="Bacteria"/>
</dbReference>
<reference evidence="1 2" key="1">
    <citation type="submission" date="2012-12" db="EMBL/GenBank/DDBJ databases">
        <title>Genome assembly of Fulvivirga imtechensis AK7.</title>
        <authorList>
            <person name="Nupur N."/>
            <person name="Khatri I."/>
            <person name="Kumar R."/>
            <person name="Subramanian S."/>
            <person name="Pinnaka A."/>
        </authorList>
    </citation>
    <scope>NUCLEOTIDE SEQUENCE [LARGE SCALE GENOMIC DNA]</scope>
    <source>
        <strain evidence="1 2">AK7</strain>
    </source>
</reference>
<comment type="caution">
    <text evidence="1">The sequence shown here is derived from an EMBL/GenBank/DDBJ whole genome shotgun (WGS) entry which is preliminary data.</text>
</comment>
<dbReference type="GO" id="GO:0016740">
    <property type="term" value="F:transferase activity"/>
    <property type="evidence" value="ECO:0007669"/>
    <property type="project" value="UniProtKB-KW"/>
</dbReference>
<keyword evidence="2" id="KW-1185">Reference proteome</keyword>
<name>L8JQN8_9BACT</name>
<gene>
    <name evidence="1" type="ORF">C900_02871</name>
</gene>
<accession>L8JQN8</accession>
<organism evidence="1 2">
    <name type="scientific">Fulvivirga imtechensis AK7</name>
    <dbReference type="NCBI Taxonomy" id="1237149"/>
    <lineage>
        <taxon>Bacteria</taxon>
        <taxon>Pseudomonadati</taxon>
        <taxon>Bacteroidota</taxon>
        <taxon>Cytophagia</taxon>
        <taxon>Cytophagales</taxon>
        <taxon>Fulvivirgaceae</taxon>
        <taxon>Fulvivirga</taxon>
    </lineage>
</organism>
<dbReference type="EMBL" id="AMZN01000043">
    <property type="protein sequence ID" value="ELR71256.1"/>
    <property type="molecule type" value="Genomic_DNA"/>
</dbReference>
<keyword evidence="1" id="KW-0808">Transferase</keyword>
<dbReference type="CDD" id="cd03801">
    <property type="entry name" value="GT4_PimA-like"/>
    <property type="match status" value="1"/>
</dbReference>
<evidence type="ECO:0000313" key="1">
    <source>
        <dbReference type="EMBL" id="ELR71256.1"/>
    </source>
</evidence>
<dbReference type="OrthoDB" id="862886at2"/>
<dbReference type="PANTHER" id="PTHR12526:SF630">
    <property type="entry name" value="GLYCOSYLTRANSFERASE"/>
    <property type="match status" value="1"/>
</dbReference>
<evidence type="ECO:0000313" key="2">
    <source>
        <dbReference type="Proteomes" id="UP000011135"/>
    </source>
</evidence>
<dbReference type="RefSeq" id="WP_009580194.1">
    <property type="nucleotide sequence ID" value="NZ_AMZN01000043.1"/>
</dbReference>
<dbReference type="Gene3D" id="3.40.50.2000">
    <property type="entry name" value="Glycogen Phosphorylase B"/>
    <property type="match status" value="2"/>
</dbReference>
<dbReference type="SUPFAM" id="SSF53756">
    <property type="entry name" value="UDP-Glycosyltransferase/glycogen phosphorylase"/>
    <property type="match status" value="1"/>
</dbReference>
<dbReference type="Proteomes" id="UP000011135">
    <property type="component" value="Unassembled WGS sequence"/>
</dbReference>
<dbReference type="AlphaFoldDB" id="L8JQN8"/>
<sequence>MNILIASECFRPGGAQVFALRLARALSENTEYKVYVFYNFKDYISRDLVNKIYPKVRLLSPEIPFLLDFCIRKFDRLLRVMNIDIGVREKFVGWSIKKIISKYKIDIVHSHMFKSNYSFANALVGMDTPKLVNTMHGCYENFYNSYMTKQGEVLLNYPDKMLKTLQRLNGIAYLTEKNLEVINDLSPNLLRNKVVAKIYNGFPDTTVDQGLDDDTPDVTQRSGLVFGMVARGIAEKGWQIAIEAFLQIGGYEQHRLILVGSSDYLSWLKHKYAEHSNIIFTGHSDDPIKIIKNFDIGLLPSTFWAESLPNSVVEYLSCGKAVIATDIGEVKRMLNYEGFSAGQLLLIKQNSIEASDLKEKMDIYLQDRDLLAQHQRAALNVVKQFDMKICLDKYLKFYGRVVNERW</sequence>
<protein>
    <submittedName>
        <fullName evidence="1">Glycosyltransferase</fullName>
    </submittedName>
</protein>
<proteinExistence type="predicted"/>